<feature type="transmembrane region" description="Helical" evidence="8">
    <location>
        <begin position="192"/>
        <end position="213"/>
    </location>
</feature>
<accession>A0A7C4TEC7</accession>
<feature type="transmembrane region" description="Helical" evidence="8">
    <location>
        <begin position="248"/>
        <end position="265"/>
    </location>
</feature>
<evidence type="ECO:0000256" key="7">
    <source>
        <dbReference type="ARBA" id="ARBA00023136"/>
    </source>
</evidence>
<feature type="transmembrane region" description="Helical" evidence="8">
    <location>
        <begin position="324"/>
        <end position="344"/>
    </location>
</feature>
<evidence type="ECO:0000256" key="5">
    <source>
        <dbReference type="ARBA" id="ARBA00022692"/>
    </source>
</evidence>
<feature type="domain" description="Glycosyltransferase RgtA/B/C/D-like" evidence="9">
    <location>
        <begin position="60"/>
        <end position="199"/>
    </location>
</feature>
<keyword evidence="5 8" id="KW-0812">Transmembrane</keyword>
<keyword evidence="3" id="KW-0328">Glycosyltransferase</keyword>
<dbReference type="InterPro" id="IPR038731">
    <property type="entry name" value="RgtA/B/C-like"/>
</dbReference>
<evidence type="ECO:0000256" key="3">
    <source>
        <dbReference type="ARBA" id="ARBA00022676"/>
    </source>
</evidence>
<dbReference type="AlphaFoldDB" id="A0A7C4TEC7"/>
<feature type="transmembrane region" description="Helical" evidence="8">
    <location>
        <begin position="105"/>
        <end position="127"/>
    </location>
</feature>
<organism evidence="10">
    <name type="scientific">candidate division WOR-3 bacterium</name>
    <dbReference type="NCBI Taxonomy" id="2052148"/>
    <lineage>
        <taxon>Bacteria</taxon>
        <taxon>Bacteria division WOR-3</taxon>
    </lineage>
</organism>
<feature type="transmembrane region" description="Helical" evidence="8">
    <location>
        <begin position="70"/>
        <end position="98"/>
    </location>
</feature>
<dbReference type="PANTHER" id="PTHR33908">
    <property type="entry name" value="MANNOSYLTRANSFERASE YKCB-RELATED"/>
    <property type="match status" value="1"/>
</dbReference>
<keyword evidence="6 8" id="KW-1133">Transmembrane helix</keyword>
<feature type="transmembrane region" description="Helical" evidence="8">
    <location>
        <begin position="299"/>
        <end position="318"/>
    </location>
</feature>
<dbReference type="GO" id="GO:0009103">
    <property type="term" value="P:lipopolysaccharide biosynthetic process"/>
    <property type="evidence" value="ECO:0007669"/>
    <property type="project" value="UniProtKB-ARBA"/>
</dbReference>
<dbReference type="EMBL" id="DTGZ01000100">
    <property type="protein sequence ID" value="HGV97730.1"/>
    <property type="molecule type" value="Genomic_DNA"/>
</dbReference>
<dbReference type="InterPro" id="IPR050297">
    <property type="entry name" value="LipidA_mod_glycosyltrf_83"/>
</dbReference>
<name>A0A7C4TEC7_UNCW3</name>
<evidence type="ECO:0000313" key="10">
    <source>
        <dbReference type="EMBL" id="HGV97730.1"/>
    </source>
</evidence>
<dbReference type="PANTHER" id="PTHR33908:SF11">
    <property type="entry name" value="MEMBRANE PROTEIN"/>
    <property type="match status" value="1"/>
</dbReference>
<feature type="transmembrane region" description="Helical" evidence="8">
    <location>
        <begin position="157"/>
        <end position="186"/>
    </location>
</feature>
<keyword evidence="7 8" id="KW-0472">Membrane</keyword>
<evidence type="ECO:0000256" key="4">
    <source>
        <dbReference type="ARBA" id="ARBA00022679"/>
    </source>
</evidence>
<protein>
    <recommendedName>
        <fullName evidence="9">Glycosyltransferase RgtA/B/C/D-like domain-containing protein</fullName>
    </recommendedName>
</protein>
<reference evidence="10" key="1">
    <citation type="journal article" date="2020" name="mSystems">
        <title>Genome- and Community-Level Interaction Insights into Carbon Utilization and Element Cycling Functions of Hydrothermarchaeota in Hydrothermal Sediment.</title>
        <authorList>
            <person name="Zhou Z."/>
            <person name="Liu Y."/>
            <person name="Xu W."/>
            <person name="Pan J."/>
            <person name="Luo Z.H."/>
            <person name="Li M."/>
        </authorList>
    </citation>
    <scope>NUCLEOTIDE SEQUENCE [LARGE SCALE GENOMIC DNA]</scope>
    <source>
        <strain evidence="10">SpSt-774</strain>
    </source>
</reference>
<evidence type="ECO:0000256" key="2">
    <source>
        <dbReference type="ARBA" id="ARBA00022475"/>
    </source>
</evidence>
<dbReference type="Pfam" id="PF13231">
    <property type="entry name" value="PMT_2"/>
    <property type="match status" value="1"/>
</dbReference>
<keyword evidence="2" id="KW-1003">Cell membrane</keyword>
<evidence type="ECO:0000256" key="8">
    <source>
        <dbReference type="SAM" id="Phobius"/>
    </source>
</evidence>
<proteinExistence type="predicted"/>
<feature type="transmembrane region" description="Helical" evidence="8">
    <location>
        <begin position="12"/>
        <end position="32"/>
    </location>
</feature>
<keyword evidence="4" id="KW-0808">Transferase</keyword>
<evidence type="ECO:0000256" key="1">
    <source>
        <dbReference type="ARBA" id="ARBA00004651"/>
    </source>
</evidence>
<feature type="transmembrane region" description="Helical" evidence="8">
    <location>
        <begin position="271"/>
        <end position="292"/>
    </location>
</feature>
<gene>
    <name evidence="10" type="ORF">ENV60_05485</name>
</gene>
<feature type="transmembrane region" description="Helical" evidence="8">
    <location>
        <begin position="133"/>
        <end position="150"/>
    </location>
</feature>
<evidence type="ECO:0000259" key="9">
    <source>
        <dbReference type="Pfam" id="PF13231"/>
    </source>
</evidence>
<sequence>MKEKVFRKNLLWIYIVLIGAIPRVFRFLYPYAWFEDSAYLYHAFAYKSGLKPFIQTLTVHPPTLEYLLAFFYNIFGVSYRIAELLTGIVLFLSALLLFDSARRIFNNFVAIIVMLSFNLSSLLFRYHILEREVFTLFLSMFIFWMIIKLRKNLYTGILLGFISGIGFGIKFSGIFILFSILGYFLYQRNLRMLFFTIIGFIISTLPIWGYFLLKYKPHSYYQLILFHFHKGLGGNAWQRFLDLFIRDLNFLWILGGSGLALSLFIRNRLLIYPLILFLLYTIFFLFISSTYWPHNMIDLLFPLSLANGISFYYLYNFFKQPKKNIIPLIFISISGIIFISLGNANPRYYNGLGYIKRNEFKQVVDFIQKQTPDKLPIYAPHYIANESHRFKVVDYEELIGPYFMMLKIIEKKSESKDLYKKLDWYELVEKTLPLWRYDLNAMIKQRKVSCVVWDRISPEWSLMYNIDTLLENRYSFFSSAGYRIRFISPNYTVWLLE</sequence>
<dbReference type="GO" id="GO:0016763">
    <property type="term" value="F:pentosyltransferase activity"/>
    <property type="evidence" value="ECO:0007669"/>
    <property type="project" value="TreeGrafter"/>
</dbReference>
<dbReference type="GO" id="GO:0005886">
    <property type="term" value="C:plasma membrane"/>
    <property type="evidence" value="ECO:0007669"/>
    <property type="project" value="UniProtKB-SubCell"/>
</dbReference>
<evidence type="ECO:0000256" key="6">
    <source>
        <dbReference type="ARBA" id="ARBA00022989"/>
    </source>
</evidence>
<comment type="caution">
    <text evidence="10">The sequence shown here is derived from an EMBL/GenBank/DDBJ whole genome shotgun (WGS) entry which is preliminary data.</text>
</comment>
<comment type="subcellular location">
    <subcellularLocation>
        <location evidence="1">Cell membrane</location>
        <topology evidence="1">Multi-pass membrane protein</topology>
    </subcellularLocation>
</comment>